<dbReference type="AlphaFoldDB" id="A0A922I433"/>
<accession>A0A922I433</accession>
<comment type="caution">
    <text evidence="3">The sequence shown here is derived from an EMBL/GenBank/DDBJ whole genome shotgun (WGS) entry which is preliminary data.</text>
</comment>
<dbReference type="Proteomes" id="UP000790347">
    <property type="component" value="Unassembled WGS sequence"/>
</dbReference>
<protein>
    <submittedName>
        <fullName evidence="3">Uncharacterized protein</fullName>
    </submittedName>
</protein>
<proteinExistence type="predicted"/>
<evidence type="ECO:0000256" key="1">
    <source>
        <dbReference type="SAM" id="MobiDB-lite"/>
    </source>
</evidence>
<name>A0A922I433_DERFA</name>
<feature type="transmembrane region" description="Helical" evidence="2">
    <location>
        <begin position="34"/>
        <end position="54"/>
    </location>
</feature>
<keyword evidence="2" id="KW-1133">Transmembrane helix</keyword>
<sequence>MNEQYFGMDVGILIKPDVGNNNMQNIYEYHRERMMAHISSTLCAFFLFLMFIMIEQAQFLEFNNYDDESLDSERPSALRYHLPYEHRLYDDIYDHETSESQYGEYSPDMALNEMDDYVQQSESESESDSSPYSSFDNDNDDDDDDDDDDNDNDGDDNDDDDNNYSSSSKPKNTESSTSTTTTTTTTTPVLKSDQIISSPPFQATQSVAVQEINTKSGHFRWRILTDMNAMKSTIVR</sequence>
<keyword evidence="2" id="KW-0472">Membrane</keyword>
<evidence type="ECO:0000256" key="2">
    <source>
        <dbReference type="SAM" id="Phobius"/>
    </source>
</evidence>
<keyword evidence="2" id="KW-0812">Transmembrane</keyword>
<evidence type="ECO:0000313" key="3">
    <source>
        <dbReference type="EMBL" id="KAH9520843.1"/>
    </source>
</evidence>
<feature type="compositionally biased region" description="Low complexity" evidence="1">
    <location>
        <begin position="163"/>
        <end position="188"/>
    </location>
</feature>
<gene>
    <name evidence="3" type="ORF">DERF_004527</name>
</gene>
<keyword evidence="4" id="KW-1185">Reference proteome</keyword>
<reference evidence="3" key="1">
    <citation type="submission" date="2013-05" db="EMBL/GenBank/DDBJ databases">
        <authorList>
            <person name="Yim A.K.Y."/>
            <person name="Chan T.F."/>
            <person name="Ji K.M."/>
            <person name="Liu X.Y."/>
            <person name="Zhou J.W."/>
            <person name="Li R.Q."/>
            <person name="Yang K.Y."/>
            <person name="Li J."/>
            <person name="Li M."/>
            <person name="Law P.T.W."/>
            <person name="Wu Y.L."/>
            <person name="Cai Z.L."/>
            <person name="Qin H."/>
            <person name="Bao Y."/>
            <person name="Leung R.K.K."/>
            <person name="Ng P.K.S."/>
            <person name="Zou J."/>
            <person name="Zhong X.J."/>
            <person name="Ran P.X."/>
            <person name="Zhong N.S."/>
            <person name="Liu Z.G."/>
            <person name="Tsui S.K.W."/>
        </authorList>
    </citation>
    <scope>NUCLEOTIDE SEQUENCE</scope>
    <source>
        <strain evidence="3">Derf</strain>
        <tissue evidence="3">Whole organism</tissue>
    </source>
</reference>
<reference evidence="3" key="2">
    <citation type="journal article" date="2022" name="Res Sq">
        <title>Comparative Genomics Reveals Insights into the Divergent Evolution of Astigmatic Mites and Household Pest Adaptations.</title>
        <authorList>
            <person name="Xiong Q."/>
            <person name="Wan A.T.-Y."/>
            <person name="Liu X.-Y."/>
            <person name="Fung C.S.-H."/>
            <person name="Xiao X."/>
            <person name="Malainual N."/>
            <person name="Hou J."/>
            <person name="Wang L."/>
            <person name="Wang M."/>
            <person name="Yang K."/>
            <person name="Cui Y."/>
            <person name="Leung E."/>
            <person name="Nong W."/>
            <person name="Shin S.-K."/>
            <person name="Au S."/>
            <person name="Jeong K.Y."/>
            <person name="Chew F.T."/>
            <person name="Hui J."/>
            <person name="Leung T.F."/>
            <person name="Tungtrongchitr A."/>
            <person name="Zhong N."/>
            <person name="Liu Z."/>
            <person name="Tsui S."/>
        </authorList>
    </citation>
    <scope>NUCLEOTIDE SEQUENCE</scope>
    <source>
        <strain evidence="3">Derf</strain>
        <tissue evidence="3">Whole organism</tissue>
    </source>
</reference>
<evidence type="ECO:0000313" key="4">
    <source>
        <dbReference type="Proteomes" id="UP000790347"/>
    </source>
</evidence>
<organism evidence="3 4">
    <name type="scientific">Dermatophagoides farinae</name>
    <name type="common">American house dust mite</name>
    <dbReference type="NCBI Taxonomy" id="6954"/>
    <lineage>
        <taxon>Eukaryota</taxon>
        <taxon>Metazoa</taxon>
        <taxon>Ecdysozoa</taxon>
        <taxon>Arthropoda</taxon>
        <taxon>Chelicerata</taxon>
        <taxon>Arachnida</taxon>
        <taxon>Acari</taxon>
        <taxon>Acariformes</taxon>
        <taxon>Sarcoptiformes</taxon>
        <taxon>Astigmata</taxon>
        <taxon>Psoroptidia</taxon>
        <taxon>Analgoidea</taxon>
        <taxon>Pyroglyphidae</taxon>
        <taxon>Dermatophagoidinae</taxon>
        <taxon>Dermatophagoides</taxon>
    </lineage>
</organism>
<feature type="compositionally biased region" description="Acidic residues" evidence="1">
    <location>
        <begin position="137"/>
        <end position="162"/>
    </location>
</feature>
<feature type="region of interest" description="Disordered" evidence="1">
    <location>
        <begin position="118"/>
        <end position="193"/>
    </location>
</feature>
<dbReference type="EMBL" id="ASGP02000002">
    <property type="protein sequence ID" value="KAH9520843.1"/>
    <property type="molecule type" value="Genomic_DNA"/>
</dbReference>